<feature type="region of interest" description="Disordered" evidence="1">
    <location>
        <begin position="1"/>
        <end position="20"/>
    </location>
</feature>
<name>A0A0H2Z256_ECOK1</name>
<dbReference type="AlphaFoldDB" id="A0A0H2Z256"/>
<sequence>MRFVAKSPAERKAAQRARQSAAGERKIELVLDKQEQEMLARNCAARRPGRDPYEMAEYIALLIRQDDARVRGRIKSISRKLCGKCGERVPVNSCPCNGDSQCWVTKGWHETKLIV</sequence>
<organism evidence="2 3">
    <name type="scientific">Escherichia coli O1:K1 / APEC</name>
    <dbReference type="NCBI Taxonomy" id="405955"/>
    <lineage>
        <taxon>Bacteria</taxon>
        <taxon>Pseudomonadati</taxon>
        <taxon>Pseudomonadota</taxon>
        <taxon>Gammaproteobacteria</taxon>
        <taxon>Enterobacterales</taxon>
        <taxon>Enterobacteriaceae</taxon>
        <taxon>Escherichia</taxon>
    </lineage>
</organism>
<gene>
    <name evidence="2" type="ORF">APECO1_4036</name>
</gene>
<dbReference type="Proteomes" id="UP000008216">
    <property type="component" value="Chromosome"/>
</dbReference>
<evidence type="ECO:0008006" key="4">
    <source>
        <dbReference type="Google" id="ProtNLM"/>
    </source>
</evidence>
<evidence type="ECO:0000313" key="3">
    <source>
        <dbReference type="Proteomes" id="UP000008216"/>
    </source>
</evidence>
<dbReference type="EMBL" id="CP000468">
    <property type="protein sequence ID" value="ABJ01916.1"/>
    <property type="molecule type" value="Genomic_DNA"/>
</dbReference>
<reference evidence="2 3" key="1">
    <citation type="journal article" date="2007" name="J. Bacteriol.">
        <title>The genome sequence of avian pathogenic Escherichia coli strain O1:K1:H7 shares strong similarities with human extraintestinal pathogenic E. coli genomes.</title>
        <authorList>
            <person name="Johnson T.J."/>
            <person name="Kariyawasam S."/>
            <person name="Wannemuehler Y."/>
            <person name="Mangiamele P."/>
            <person name="Johnson S.J."/>
            <person name="Doetkott C."/>
            <person name="Skyberg J.A."/>
            <person name="Lynne A.M."/>
            <person name="Johnson J.R."/>
            <person name="Nolan L.K."/>
        </authorList>
    </citation>
    <scope>NUCLEOTIDE SEQUENCE [LARGE SCALE GENOMIC DNA]</scope>
    <source>
        <strain evidence="2">APEC O1</strain>
    </source>
</reference>
<evidence type="ECO:0000313" key="2">
    <source>
        <dbReference type="EMBL" id="ABJ01916.1"/>
    </source>
</evidence>
<dbReference type="KEGG" id="ecv:APECO1_4036"/>
<accession>A0A0H2Z256</accession>
<protein>
    <recommendedName>
        <fullName evidence="4">Phage protein</fullName>
    </recommendedName>
</protein>
<keyword evidence="3" id="KW-1185">Reference proteome</keyword>
<proteinExistence type="predicted"/>
<dbReference type="HOGENOM" id="CLU_162010_2_0_6"/>
<evidence type="ECO:0000256" key="1">
    <source>
        <dbReference type="SAM" id="MobiDB-lite"/>
    </source>
</evidence>